<keyword evidence="6 9" id="KW-0472">Membrane</keyword>
<dbReference type="InParanoid" id="A0A2P5HU23"/>
<dbReference type="OrthoDB" id="421038at2759"/>
<evidence type="ECO:0000256" key="3">
    <source>
        <dbReference type="ARBA" id="ARBA00022622"/>
    </source>
</evidence>
<feature type="region of interest" description="Disordered" evidence="10">
    <location>
        <begin position="372"/>
        <end position="394"/>
    </location>
</feature>
<evidence type="ECO:0000313" key="12">
    <source>
        <dbReference type="Proteomes" id="UP000094444"/>
    </source>
</evidence>
<dbReference type="PANTHER" id="PTHR31468:SF5">
    <property type="entry name" value="1,3-BETA-GLUCANOSYLTRANSFERASE GAS5"/>
    <property type="match status" value="1"/>
</dbReference>
<keyword evidence="7" id="KW-0325">Glycoprotein</keyword>
<feature type="chain" id="PRO_5015022934" description="1,3-beta-glucanosyltransferase" evidence="9">
    <location>
        <begin position="17"/>
        <end position="461"/>
    </location>
</feature>
<keyword evidence="5 9" id="KW-0732">Signal</keyword>
<dbReference type="GO" id="GO:0071970">
    <property type="term" value="P:fungal-type cell wall (1-&gt;3)-beta-D-glucan biosynthetic process"/>
    <property type="evidence" value="ECO:0007669"/>
    <property type="project" value="TreeGrafter"/>
</dbReference>
<dbReference type="GO" id="GO:0031505">
    <property type="term" value="P:fungal-type cell wall organization"/>
    <property type="evidence" value="ECO:0007669"/>
    <property type="project" value="TreeGrafter"/>
</dbReference>
<reference evidence="11" key="1">
    <citation type="submission" date="2017-09" db="EMBL/GenBank/DDBJ databases">
        <title>Polyketide synthases of a Diaporthe helianthi virulent isolate.</title>
        <authorList>
            <person name="Baroncelli R."/>
        </authorList>
    </citation>
    <scope>NUCLEOTIDE SEQUENCE [LARGE SCALE GENOMIC DNA]</scope>
    <source>
        <strain evidence="11">7/96</strain>
    </source>
</reference>
<keyword evidence="8 9" id="KW-0449">Lipoprotein</keyword>
<dbReference type="EMBL" id="MAVT02000740">
    <property type="protein sequence ID" value="POS73753.1"/>
    <property type="molecule type" value="Genomic_DNA"/>
</dbReference>
<evidence type="ECO:0000256" key="9">
    <source>
        <dbReference type="RuleBase" id="RU361209"/>
    </source>
</evidence>
<comment type="caution">
    <text evidence="11">The sequence shown here is derived from an EMBL/GenBank/DDBJ whole genome shotgun (WGS) entry which is preliminary data.</text>
</comment>
<evidence type="ECO:0000256" key="1">
    <source>
        <dbReference type="ARBA" id="ARBA00004609"/>
    </source>
</evidence>
<dbReference type="GO" id="GO:0042124">
    <property type="term" value="F:1,3-beta-glucanosyltransferase activity"/>
    <property type="evidence" value="ECO:0007669"/>
    <property type="project" value="TreeGrafter"/>
</dbReference>
<evidence type="ECO:0000256" key="4">
    <source>
        <dbReference type="ARBA" id="ARBA00022679"/>
    </source>
</evidence>
<evidence type="ECO:0000256" key="2">
    <source>
        <dbReference type="ARBA" id="ARBA00007528"/>
    </source>
</evidence>
<dbReference type="PANTHER" id="PTHR31468">
    <property type="entry name" value="1,3-BETA-GLUCANOSYLTRANSFERASE GAS1"/>
    <property type="match status" value="1"/>
</dbReference>
<dbReference type="AlphaFoldDB" id="A0A2P5HU23"/>
<dbReference type="EC" id="2.4.1.-" evidence="9"/>
<evidence type="ECO:0000256" key="10">
    <source>
        <dbReference type="SAM" id="MobiDB-lite"/>
    </source>
</evidence>
<proteinExistence type="inferred from homology"/>
<dbReference type="Pfam" id="PF03198">
    <property type="entry name" value="Glyco_hydro_72"/>
    <property type="match status" value="1"/>
</dbReference>
<dbReference type="GO" id="GO:0098552">
    <property type="term" value="C:side of membrane"/>
    <property type="evidence" value="ECO:0007669"/>
    <property type="project" value="UniProtKB-KW"/>
</dbReference>
<accession>A0A2P5HU23</accession>
<feature type="compositionally biased region" description="Gly residues" evidence="10">
    <location>
        <begin position="417"/>
        <end position="432"/>
    </location>
</feature>
<feature type="region of interest" description="Disordered" evidence="10">
    <location>
        <begin position="413"/>
        <end position="433"/>
    </location>
</feature>
<comment type="subcellular location">
    <subcellularLocation>
        <location evidence="1 9">Cell membrane</location>
        <topology evidence="1 9">Lipid-anchor</topology>
        <topology evidence="1 9">GPI-anchor</topology>
    </subcellularLocation>
</comment>
<protein>
    <recommendedName>
        <fullName evidence="9">1,3-beta-glucanosyltransferase</fullName>
        <ecNumber evidence="9">2.4.1.-</ecNumber>
    </recommendedName>
</protein>
<gene>
    <name evidence="11" type="ORF">DHEL01_v207857</name>
</gene>
<evidence type="ECO:0000256" key="8">
    <source>
        <dbReference type="ARBA" id="ARBA00023288"/>
    </source>
</evidence>
<feature type="signal peptide" evidence="9">
    <location>
        <begin position="1"/>
        <end position="16"/>
    </location>
</feature>
<evidence type="ECO:0000256" key="7">
    <source>
        <dbReference type="ARBA" id="ARBA00023180"/>
    </source>
</evidence>
<dbReference type="FunCoup" id="A0A2P5HU23">
    <property type="interactions" value="20"/>
</dbReference>
<dbReference type="InterPro" id="IPR017853">
    <property type="entry name" value="GH"/>
</dbReference>
<evidence type="ECO:0000256" key="6">
    <source>
        <dbReference type="ARBA" id="ARBA00023136"/>
    </source>
</evidence>
<evidence type="ECO:0000313" key="11">
    <source>
        <dbReference type="EMBL" id="POS73753.1"/>
    </source>
</evidence>
<comment type="function">
    <text evidence="9">Splits internally a 1,3-beta-glucan molecule and transfers the newly generated reducing end (the donor) to the non-reducing end of another 1,3-beta-glucan molecule (the acceptor) forming a 1,3-beta linkage, resulting in the elongation of 1,3-beta-glucan chains in the cell wall.</text>
</comment>
<keyword evidence="3 9" id="KW-0336">GPI-anchor</keyword>
<keyword evidence="12" id="KW-1185">Reference proteome</keyword>
<keyword evidence="4 9" id="KW-0808">Transferase</keyword>
<evidence type="ECO:0000256" key="5">
    <source>
        <dbReference type="ARBA" id="ARBA00022729"/>
    </source>
</evidence>
<dbReference type="InterPro" id="IPR004886">
    <property type="entry name" value="Glucanosyltransferase"/>
</dbReference>
<dbReference type="GO" id="GO:0005886">
    <property type="term" value="C:plasma membrane"/>
    <property type="evidence" value="ECO:0007669"/>
    <property type="project" value="UniProtKB-SubCell"/>
</dbReference>
<comment type="similarity">
    <text evidence="2 9">Belongs to the glycosyl hydrolase 72 family.</text>
</comment>
<dbReference type="SUPFAM" id="SSF51445">
    <property type="entry name" value="(Trans)glycosidases"/>
    <property type="match status" value="1"/>
</dbReference>
<organism evidence="11 12">
    <name type="scientific">Diaporthe helianthi</name>
    <dbReference type="NCBI Taxonomy" id="158607"/>
    <lineage>
        <taxon>Eukaryota</taxon>
        <taxon>Fungi</taxon>
        <taxon>Dikarya</taxon>
        <taxon>Ascomycota</taxon>
        <taxon>Pezizomycotina</taxon>
        <taxon>Sordariomycetes</taxon>
        <taxon>Sordariomycetidae</taxon>
        <taxon>Diaporthales</taxon>
        <taxon>Diaporthaceae</taxon>
        <taxon>Diaporthe</taxon>
    </lineage>
</organism>
<name>A0A2P5HU23_DIAHE</name>
<dbReference type="STRING" id="158607.A0A2P5HU23"/>
<dbReference type="Proteomes" id="UP000094444">
    <property type="component" value="Unassembled WGS sequence"/>
</dbReference>
<sequence length="461" mass="48865">MKSVTSALLLVGTAIATRTGPLQPRQSGSGSTPEVTVRGNAFWTGDERFYIRGVAYQPGGAADAKDPLIDIPSLKRDIENFKDLGINTIRVYTVDNSENHDEGMGLLADAGIYLALDVNTPKFSLNRADPFLSYNEKYLQSVFATIDAFASYPNTLLFFSGNEVINDKKTTGTAPYIRAVTRDIKNYINARGYRTIPTGYSSADVSENIVEQLEYFDCGDNSSRTDFFAFNDYSWCDPSDFVKSGWKAKVEKYTGYGIPLFLSEYGCIEDERAWGEVAALYSTNMTTVFSGGIAYEYSVEPNGYGIVEIQDGQITPNQDFEELATAFKNTPNPSGGGEFDPDATAAECPAASENWEVADELIPAPPSAIEDFMTNGAGPGPGLSEDVVTSHYGGDSYSESNITMGGVVVASTNNGSSSGGSSGSGSGGGGGSSENAAIGSAAPGLVLSMASAVCMGLIVLL</sequence>
<dbReference type="Gene3D" id="3.20.20.80">
    <property type="entry name" value="Glycosidases"/>
    <property type="match status" value="1"/>
</dbReference>